<proteinExistence type="predicted"/>
<feature type="compositionally biased region" description="Polar residues" evidence="1">
    <location>
        <begin position="1"/>
        <end position="18"/>
    </location>
</feature>
<name>A0A0L0C6Z8_LUCCU</name>
<dbReference type="OrthoDB" id="74360at2759"/>
<evidence type="ECO:0000256" key="1">
    <source>
        <dbReference type="SAM" id="MobiDB-lite"/>
    </source>
</evidence>
<comment type="caution">
    <text evidence="2">The sequence shown here is derived from an EMBL/GenBank/DDBJ whole genome shotgun (WGS) entry which is preliminary data.</text>
</comment>
<dbReference type="EMBL" id="JRES01000814">
    <property type="protein sequence ID" value="KNC28183.1"/>
    <property type="molecule type" value="Genomic_DNA"/>
</dbReference>
<feature type="compositionally biased region" description="Low complexity" evidence="1">
    <location>
        <begin position="53"/>
        <end position="65"/>
    </location>
</feature>
<accession>A0A0L0C6Z8</accession>
<keyword evidence="3" id="KW-1185">Reference proteome</keyword>
<evidence type="ECO:0000313" key="3">
    <source>
        <dbReference type="Proteomes" id="UP000037069"/>
    </source>
</evidence>
<reference evidence="2 3" key="1">
    <citation type="journal article" date="2015" name="Nat. Commun.">
        <title>Lucilia cuprina genome unlocks parasitic fly biology to underpin future interventions.</title>
        <authorList>
            <person name="Anstead C.A."/>
            <person name="Korhonen P.K."/>
            <person name="Young N.D."/>
            <person name="Hall R.S."/>
            <person name="Jex A.R."/>
            <person name="Murali S.C."/>
            <person name="Hughes D.S."/>
            <person name="Lee S.F."/>
            <person name="Perry T."/>
            <person name="Stroehlein A.J."/>
            <person name="Ansell B.R."/>
            <person name="Breugelmans B."/>
            <person name="Hofmann A."/>
            <person name="Qu J."/>
            <person name="Dugan S."/>
            <person name="Lee S.L."/>
            <person name="Chao H."/>
            <person name="Dinh H."/>
            <person name="Han Y."/>
            <person name="Doddapaneni H.V."/>
            <person name="Worley K.C."/>
            <person name="Muzny D.M."/>
            <person name="Ioannidis P."/>
            <person name="Waterhouse R.M."/>
            <person name="Zdobnov E.M."/>
            <person name="James P.J."/>
            <person name="Bagnall N.H."/>
            <person name="Kotze A.C."/>
            <person name="Gibbs R.A."/>
            <person name="Richards S."/>
            <person name="Batterham P."/>
            <person name="Gasser R.B."/>
        </authorList>
    </citation>
    <scope>NUCLEOTIDE SEQUENCE [LARGE SCALE GENOMIC DNA]</scope>
    <source>
        <strain evidence="2 3">LS</strain>
        <tissue evidence="2">Full body</tissue>
    </source>
</reference>
<organism evidence="2 3">
    <name type="scientific">Lucilia cuprina</name>
    <name type="common">Green bottle fly</name>
    <name type="synonym">Australian sheep blowfly</name>
    <dbReference type="NCBI Taxonomy" id="7375"/>
    <lineage>
        <taxon>Eukaryota</taxon>
        <taxon>Metazoa</taxon>
        <taxon>Ecdysozoa</taxon>
        <taxon>Arthropoda</taxon>
        <taxon>Hexapoda</taxon>
        <taxon>Insecta</taxon>
        <taxon>Pterygota</taxon>
        <taxon>Neoptera</taxon>
        <taxon>Endopterygota</taxon>
        <taxon>Diptera</taxon>
        <taxon>Brachycera</taxon>
        <taxon>Muscomorpha</taxon>
        <taxon>Oestroidea</taxon>
        <taxon>Calliphoridae</taxon>
        <taxon>Luciliinae</taxon>
        <taxon>Lucilia</taxon>
    </lineage>
</organism>
<protein>
    <submittedName>
        <fullName evidence="2">Uncharacterized protein</fullName>
    </submittedName>
</protein>
<feature type="region of interest" description="Disordered" evidence="1">
    <location>
        <begin position="1"/>
        <end position="20"/>
    </location>
</feature>
<gene>
    <name evidence="2" type="ORF">FF38_00392</name>
</gene>
<dbReference type="AlphaFoldDB" id="A0A0L0C6Z8"/>
<sequence length="102" mass="10751">MSTVQNSLAQLPTDSTALSPMAPLQTHTECLSVQCLNTLDQDFKSTTTTTTATTLAATSSSSSSSPPQTKTKRIFQQQLSIPESLQSTSIGCATSSEYSSAR</sequence>
<evidence type="ECO:0000313" key="2">
    <source>
        <dbReference type="EMBL" id="KNC28183.1"/>
    </source>
</evidence>
<dbReference type="Proteomes" id="UP000037069">
    <property type="component" value="Unassembled WGS sequence"/>
</dbReference>
<feature type="region of interest" description="Disordered" evidence="1">
    <location>
        <begin position="53"/>
        <end position="74"/>
    </location>
</feature>